<evidence type="ECO:0000256" key="7">
    <source>
        <dbReference type="ARBA" id="ARBA00023303"/>
    </source>
</evidence>
<organism evidence="12 13">
    <name type="scientific">Porites evermanni</name>
    <dbReference type="NCBI Taxonomy" id="104178"/>
    <lineage>
        <taxon>Eukaryota</taxon>
        <taxon>Metazoa</taxon>
        <taxon>Cnidaria</taxon>
        <taxon>Anthozoa</taxon>
        <taxon>Hexacorallia</taxon>
        <taxon>Scleractinia</taxon>
        <taxon>Fungiina</taxon>
        <taxon>Poritidae</taxon>
        <taxon>Porites</taxon>
    </lineage>
</organism>
<keyword evidence="7 8" id="KW-0407">Ion channel</keyword>
<evidence type="ECO:0000256" key="3">
    <source>
        <dbReference type="ARBA" id="ARBA00022692"/>
    </source>
</evidence>
<feature type="transmembrane region" description="Helical" evidence="10">
    <location>
        <begin position="180"/>
        <end position="202"/>
    </location>
</feature>
<evidence type="ECO:0000256" key="1">
    <source>
        <dbReference type="ARBA" id="ARBA00004141"/>
    </source>
</evidence>
<feature type="transmembrane region" description="Helical" evidence="10">
    <location>
        <begin position="242"/>
        <end position="263"/>
    </location>
</feature>
<feature type="transmembrane region" description="Helical" evidence="10">
    <location>
        <begin position="294"/>
        <end position="316"/>
    </location>
</feature>
<proteinExistence type="inferred from homology"/>
<feature type="domain" description="Potassium channel" evidence="11">
    <location>
        <begin position="250"/>
        <end position="318"/>
    </location>
</feature>
<dbReference type="PANTHER" id="PTHR11003">
    <property type="entry name" value="POTASSIUM CHANNEL, SUBFAMILY K"/>
    <property type="match status" value="1"/>
</dbReference>
<feature type="transmembrane region" description="Helical" evidence="10">
    <location>
        <begin position="56"/>
        <end position="78"/>
    </location>
</feature>
<evidence type="ECO:0000313" key="13">
    <source>
        <dbReference type="Proteomes" id="UP001159427"/>
    </source>
</evidence>
<feature type="transmembrane region" description="Helical" evidence="10">
    <location>
        <begin position="149"/>
        <end position="168"/>
    </location>
</feature>
<dbReference type="EMBL" id="CALNXI010000307">
    <property type="protein sequence ID" value="CAH3024537.1"/>
    <property type="molecule type" value="Genomic_DNA"/>
</dbReference>
<name>A0ABN8M745_9CNID</name>
<comment type="caution">
    <text evidence="12">The sequence shown here is derived from an EMBL/GenBank/DDBJ whole genome shotgun (WGS) entry which is preliminary data.</text>
</comment>
<dbReference type="Gene3D" id="1.10.287.70">
    <property type="match status" value="1"/>
</dbReference>
<feature type="transmembrane region" description="Helical" evidence="10">
    <location>
        <begin position="270"/>
        <end position="288"/>
    </location>
</feature>
<evidence type="ECO:0000256" key="2">
    <source>
        <dbReference type="ARBA" id="ARBA00022448"/>
    </source>
</evidence>
<feature type="region of interest" description="Disordered" evidence="9">
    <location>
        <begin position="345"/>
        <end position="392"/>
    </location>
</feature>
<evidence type="ECO:0000256" key="8">
    <source>
        <dbReference type="RuleBase" id="RU003857"/>
    </source>
</evidence>
<accession>A0ABN8M745</accession>
<reference evidence="12 13" key="1">
    <citation type="submission" date="2022-05" db="EMBL/GenBank/DDBJ databases">
        <authorList>
            <consortium name="Genoscope - CEA"/>
            <person name="William W."/>
        </authorList>
    </citation>
    <scope>NUCLEOTIDE SEQUENCE [LARGE SCALE GENOMIC DNA]</scope>
</reference>
<evidence type="ECO:0000256" key="5">
    <source>
        <dbReference type="ARBA" id="ARBA00023065"/>
    </source>
</evidence>
<gene>
    <name evidence="12" type="ORF">PEVE_00023148</name>
</gene>
<evidence type="ECO:0000259" key="11">
    <source>
        <dbReference type="Pfam" id="PF07885"/>
    </source>
</evidence>
<comment type="similarity">
    <text evidence="8">Belongs to the two pore domain potassium channel (TC 1.A.1.8) family.</text>
</comment>
<feature type="compositionally biased region" description="Polar residues" evidence="9">
    <location>
        <begin position="381"/>
        <end position="392"/>
    </location>
</feature>
<evidence type="ECO:0000256" key="4">
    <source>
        <dbReference type="ARBA" id="ARBA00022989"/>
    </source>
</evidence>
<dbReference type="InterPro" id="IPR013099">
    <property type="entry name" value="K_chnl_dom"/>
</dbReference>
<keyword evidence="2 8" id="KW-0813">Transport</keyword>
<keyword evidence="13" id="KW-1185">Reference proteome</keyword>
<dbReference type="InterPro" id="IPR003280">
    <property type="entry name" value="2pore_dom_K_chnl"/>
</dbReference>
<evidence type="ECO:0000256" key="10">
    <source>
        <dbReference type="SAM" id="Phobius"/>
    </source>
</evidence>
<sequence length="392" mass="43560">MPKLFKGKEKEENEEEDRRKILPSMNLPNIDRTKLKRSLKCLKWVQKKIQKKGAAFPLFMILLNALYLTLGGLIFMALERRPKVVVNTTQELVEIFDVLKSSDFGQKTLPTPVDSLVRNFTSQDLEKFEGVLAEISNTRTAATKAEWNLYNSIFFCMTVTTTIGYGSLAPATAWGRVICVIYALLGIPLTLALLAIVGKILGDYINDACAFMLKWYRKVHKSYEYERTVQEGDGEGQVDAPLWMGLLILVFFTALMAGLFCWIEGWDFGTSLYFQYITYLTIGFGDVVPAKEQLVFVNIFLVFLGLSILSITLSMIASNIHHQMQKASFIEKLKDTEMSDTSSVVGSAVGLGDEENSNGHGNRGRRGSGDDSAIAAKDTNGGKSYGSTESSP</sequence>
<evidence type="ECO:0000313" key="12">
    <source>
        <dbReference type="EMBL" id="CAH3024537.1"/>
    </source>
</evidence>
<comment type="subcellular location">
    <subcellularLocation>
        <location evidence="1">Membrane</location>
        <topology evidence="1">Multi-pass membrane protein</topology>
    </subcellularLocation>
</comment>
<evidence type="ECO:0000256" key="6">
    <source>
        <dbReference type="ARBA" id="ARBA00023136"/>
    </source>
</evidence>
<keyword evidence="4 10" id="KW-1133">Transmembrane helix</keyword>
<dbReference type="PANTHER" id="PTHR11003:SF345">
    <property type="entry name" value="TWIK FAMILY OF POTASSIUM CHANNELS PROTEIN 18"/>
    <property type="match status" value="1"/>
</dbReference>
<protein>
    <recommendedName>
        <fullName evidence="11">Potassium channel domain-containing protein</fullName>
    </recommendedName>
</protein>
<feature type="domain" description="Potassium channel" evidence="11">
    <location>
        <begin position="144"/>
        <end position="201"/>
    </location>
</feature>
<dbReference type="PRINTS" id="PR01333">
    <property type="entry name" value="2POREKCHANEL"/>
</dbReference>
<evidence type="ECO:0000256" key="9">
    <source>
        <dbReference type="SAM" id="MobiDB-lite"/>
    </source>
</evidence>
<dbReference type="SUPFAM" id="SSF81324">
    <property type="entry name" value="Voltage-gated potassium channels"/>
    <property type="match status" value="2"/>
</dbReference>
<dbReference type="Pfam" id="PF07885">
    <property type="entry name" value="Ion_trans_2"/>
    <property type="match status" value="2"/>
</dbReference>
<keyword evidence="5 8" id="KW-0406">Ion transport</keyword>
<keyword evidence="6 10" id="KW-0472">Membrane</keyword>
<dbReference type="Proteomes" id="UP001159427">
    <property type="component" value="Unassembled WGS sequence"/>
</dbReference>
<keyword evidence="3 8" id="KW-0812">Transmembrane</keyword>